<name>A0ABR0PP25_GOSAR</name>
<feature type="compositionally biased region" description="Polar residues" evidence="1">
    <location>
        <begin position="133"/>
        <end position="143"/>
    </location>
</feature>
<evidence type="ECO:0000256" key="1">
    <source>
        <dbReference type="SAM" id="MobiDB-lite"/>
    </source>
</evidence>
<dbReference type="InterPro" id="IPR002156">
    <property type="entry name" value="RNaseH_domain"/>
</dbReference>
<comment type="caution">
    <text evidence="3">The sequence shown here is derived from an EMBL/GenBank/DDBJ whole genome shotgun (WGS) entry which is preliminary data.</text>
</comment>
<dbReference type="Pfam" id="PF13456">
    <property type="entry name" value="RVT_3"/>
    <property type="match status" value="1"/>
</dbReference>
<organism evidence="3 4">
    <name type="scientific">Gossypium arboreum</name>
    <name type="common">Tree cotton</name>
    <name type="synonym">Gossypium nanking</name>
    <dbReference type="NCBI Taxonomy" id="29729"/>
    <lineage>
        <taxon>Eukaryota</taxon>
        <taxon>Viridiplantae</taxon>
        <taxon>Streptophyta</taxon>
        <taxon>Embryophyta</taxon>
        <taxon>Tracheophyta</taxon>
        <taxon>Spermatophyta</taxon>
        <taxon>Magnoliopsida</taxon>
        <taxon>eudicotyledons</taxon>
        <taxon>Gunneridae</taxon>
        <taxon>Pentapetalae</taxon>
        <taxon>rosids</taxon>
        <taxon>malvids</taxon>
        <taxon>Malvales</taxon>
        <taxon>Malvaceae</taxon>
        <taxon>Malvoideae</taxon>
        <taxon>Gossypium</taxon>
    </lineage>
</organism>
<feature type="region of interest" description="Disordered" evidence="1">
    <location>
        <begin position="108"/>
        <end position="143"/>
    </location>
</feature>
<dbReference type="Proteomes" id="UP001358586">
    <property type="component" value="Chromosome 6"/>
</dbReference>
<feature type="domain" description="RNase H type-1" evidence="2">
    <location>
        <begin position="33"/>
        <end position="131"/>
    </location>
</feature>
<keyword evidence="4" id="KW-1185">Reference proteome</keyword>
<gene>
    <name evidence="3" type="ORF">PVK06_021089</name>
</gene>
<sequence>MEEYEGMRSKKSHVNTIKNQSAQEDSPSLTVKFDAAFNGRNFKSATGLVAWGIRGELLALKSNLHSNVSAFAAEAYACYEAIKLGISMGLQSVKIMGIPEQLLKSVKQQQKTNQRSERLSEIFKIQQPDFKRSTSSISTDQRT</sequence>
<evidence type="ECO:0000313" key="4">
    <source>
        <dbReference type="Proteomes" id="UP001358586"/>
    </source>
</evidence>
<dbReference type="EMBL" id="JARKNE010000006">
    <property type="protein sequence ID" value="KAK5826174.1"/>
    <property type="molecule type" value="Genomic_DNA"/>
</dbReference>
<feature type="compositionally biased region" description="Polar residues" evidence="1">
    <location>
        <begin position="14"/>
        <end position="23"/>
    </location>
</feature>
<protein>
    <recommendedName>
        <fullName evidence="2">RNase H type-1 domain-containing protein</fullName>
    </recommendedName>
</protein>
<proteinExistence type="predicted"/>
<reference evidence="3 4" key="1">
    <citation type="submission" date="2023-03" db="EMBL/GenBank/DDBJ databases">
        <title>WGS of Gossypium arboreum.</title>
        <authorList>
            <person name="Yu D."/>
        </authorList>
    </citation>
    <scope>NUCLEOTIDE SEQUENCE [LARGE SCALE GENOMIC DNA]</scope>
    <source>
        <tissue evidence="3">Leaf</tissue>
    </source>
</reference>
<evidence type="ECO:0000259" key="2">
    <source>
        <dbReference type="Pfam" id="PF13456"/>
    </source>
</evidence>
<accession>A0ABR0PP25</accession>
<feature type="region of interest" description="Disordered" evidence="1">
    <location>
        <begin position="1"/>
        <end position="23"/>
    </location>
</feature>
<evidence type="ECO:0000313" key="3">
    <source>
        <dbReference type="EMBL" id="KAK5826174.1"/>
    </source>
</evidence>